<keyword evidence="2" id="KW-1185">Reference proteome</keyword>
<protein>
    <submittedName>
        <fullName evidence="1">Uncharacterized protein</fullName>
    </submittedName>
</protein>
<comment type="caution">
    <text evidence="1">The sequence shown here is derived from an EMBL/GenBank/DDBJ whole genome shotgun (WGS) entry which is preliminary data.</text>
</comment>
<evidence type="ECO:0000313" key="1">
    <source>
        <dbReference type="EMBL" id="GII94882.1"/>
    </source>
</evidence>
<dbReference type="EMBL" id="BOOW01000031">
    <property type="protein sequence ID" value="GII94882.1"/>
    <property type="molecule type" value="Genomic_DNA"/>
</dbReference>
<gene>
    <name evidence="1" type="ORF">Ssi02_51130</name>
</gene>
<reference evidence="1" key="1">
    <citation type="submission" date="2021-01" db="EMBL/GenBank/DDBJ databases">
        <title>Whole genome shotgun sequence of Sinosporangium siamense NBRC 109515.</title>
        <authorList>
            <person name="Komaki H."/>
            <person name="Tamura T."/>
        </authorList>
    </citation>
    <scope>NUCLEOTIDE SEQUENCE</scope>
    <source>
        <strain evidence="1">NBRC 109515</strain>
    </source>
</reference>
<dbReference type="Proteomes" id="UP000606172">
    <property type="component" value="Unassembled WGS sequence"/>
</dbReference>
<name>A0A919RJB8_9ACTN</name>
<accession>A0A919RJB8</accession>
<sequence>MRFLAAGTCRLTSNAVAVVSGPLGWKAPKRREGFGLGDVETGQGGFDGGDIVGLGGKNDVEVSALAT</sequence>
<evidence type="ECO:0000313" key="2">
    <source>
        <dbReference type="Proteomes" id="UP000606172"/>
    </source>
</evidence>
<dbReference type="AlphaFoldDB" id="A0A919RJB8"/>
<organism evidence="1 2">
    <name type="scientific">Sinosporangium siamense</name>
    <dbReference type="NCBI Taxonomy" id="1367973"/>
    <lineage>
        <taxon>Bacteria</taxon>
        <taxon>Bacillati</taxon>
        <taxon>Actinomycetota</taxon>
        <taxon>Actinomycetes</taxon>
        <taxon>Streptosporangiales</taxon>
        <taxon>Streptosporangiaceae</taxon>
        <taxon>Sinosporangium</taxon>
    </lineage>
</organism>
<proteinExistence type="predicted"/>